<dbReference type="Ensembl" id="ENSRNOT00000095736.2">
    <property type="protein sequence ID" value="ENSRNOP00000092797.2"/>
    <property type="gene ID" value="ENSRNOG00000021680.9"/>
</dbReference>
<feature type="domain" description="PHD-type" evidence="8">
    <location>
        <begin position="24"/>
        <end position="141"/>
    </location>
</feature>
<dbReference type="Proteomes" id="UP000002494">
    <property type="component" value="Chromosome 15"/>
</dbReference>
<feature type="region of interest" description="Disordered" evidence="7">
    <location>
        <begin position="141"/>
        <end position="185"/>
    </location>
</feature>
<evidence type="ECO:0000313" key="11">
    <source>
        <dbReference type="RGD" id="1310853"/>
    </source>
</evidence>
<dbReference type="InterPro" id="IPR034732">
    <property type="entry name" value="EPHD"/>
</dbReference>
<dbReference type="GeneTree" id="ENSGT00940000158209"/>
<dbReference type="RGD" id="1310853">
    <property type="gene designation" value="Phf11"/>
</dbReference>
<evidence type="ECO:0000256" key="5">
    <source>
        <dbReference type="ARBA" id="ARBA00023242"/>
    </source>
</evidence>
<dbReference type="RGD" id="402367625">
    <property type="gene designation" value="LOC134482125"/>
</dbReference>
<evidence type="ECO:0000256" key="2">
    <source>
        <dbReference type="ARBA" id="ARBA00022723"/>
    </source>
</evidence>
<dbReference type="InterPro" id="IPR013083">
    <property type="entry name" value="Znf_RING/FYVE/PHD"/>
</dbReference>
<feature type="domain" description="PHD-type" evidence="8">
    <location>
        <begin position="477"/>
        <end position="595"/>
    </location>
</feature>
<dbReference type="SMART" id="SM00249">
    <property type="entry name" value="PHD"/>
    <property type="match status" value="3"/>
</dbReference>
<evidence type="ECO:0000256" key="4">
    <source>
        <dbReference type="ARBA" id="ARBA00022833"/>
    </source>
</evidence>
<evidence type="ECO:0000313" key="13">
    <source>
        <dbReference type="RGD" id="40946148"/>
    </source>
</evidence>
<feature type="compositionally biased region" description="Low complexity" evidence="7">
    <location>
        <begin position="711"/>
        <end position="723"/>
    </location>
</feature>
<dbReference type="AlphaFoldDB" id="A0A8I6AHQ0"/>
<keyword evidence="5" id="KW-0539">Nucleus</keyword>
<dbReference type="InterPro" id="IPR051188">
    <property type="entry name" value="PHD-type_Zinc_Finger"/>
</dbReference>
<protein>
    <submittedName>
        <fullName evidence="9">PHD finger protein 11-like</fullName>
    </submittedName>
</protein>
<feature type="region of interest" description="Disordered" evidence="7">
    <location>
        <begin position="363"/>
        <end position="403"/>
    </location>
</feature>
<keyword evidence="2" id="KW-0479">Metal-binding</keyword>
<gene>
    <name evidence="14" type="primary">LOC120093163</name>
    <name evidence="13" type="synonym">LOC120093070</name>
    <name evidence="9 12" type="synonym">LOC134482125</name>
    <name evidence="11" type="synonym">Phf11</name>
</gene>
<accession>A0A8I6AHQ0</accession>
<evidence type="ECO:0000256" key="7">
    <source>
        <dbReference type="SAM" id="MobiDB-lite"/>
    </source>
</evidence>
<evidence type="ECO:0000256" key="6">
    <source>
        <dbReference type="SAM" id="Coils"/>
    </source>
</evidence>
<dbReference type="GO" id="GO:0005634">
    <property type="term" value="C:nucleus"/>
    <property type="evidence" value="ECO:0007669"/>
    <property type="project" value="UniProtKB-SubCell"/>
</dbReference>
<reference evidence="9" key="1">
    <citation type="submission" date="2024-01" db="EMBL/GenBank/DDBJ databases">
        <title>GRCr8: a new rat reference genome assembly contstructed from accurate long reads and long range scaffolding.</title>
        <authorList>
            <person name="Doris P.A."/>
            <person name="Kalbfleisch T."/>
            <person name="Li K."/>
            <person name="Howe K."/>
            <person name="Wood J."/>
        </authorList>
    </citation>
    <scope>NUCLEOTIDE SEQUENCE [LARGE SCALE GENOMIC DNA]</scope>
    <source>
        <strain evidence="9">Brown Norway</strain>
    </source>
</reference>
<evidence type="ECO:0000256" key="3">
    <source>
        <dbReference type="ARBA" id="ARBA00022771"/>
    </source>
</evidence>
<dbReference type="PANTHER" id="PTHR12420:SF4">
    <property type="entry name" value="PHD FINGER PROTEIN 11"/>
    <property type="match status" value="1"/>
</dbReference>
<feature type="domain" description="PHD-type" evidence="8">
    <location>
        <begin position="249"/>
        <end position="367"/>
    </location>
</feature>
<evidence type="ECO:0000313" key="9">
    <source>
        <dbReference type="Ensembl" id="ENSRNOP00000092797.2"/>
    </source>
</evidence>
<dbReference type="AGR" id="RGD:402367625"/>
<feature type="compositionally biased region" description="Basic residues" evidence="7">
    <location>
        <begin position="156"/>
        <end position="167"/>
    </location>
</feature>
<keyword evidence="15" id="KW-1267">Proteomics identification</keyword>
<evidence type="ECO:0000313" key="14">
    <source>
        <dbReference type="RGD" id="41161363"/>
    </source>
</evidence>
<feature type="coiled-coil region" evidence="6">
    <location>
        <begin position="681"/>
        <end position="708"/>
    </location>
</feature>
<reference evidence="9" key="3">
    <citation type="submission" date="2025-09" db="UniProtKB">
        <authorList>
            <consortium name="Ensembl"/>
        </authorList>
    </citation>
    <scope>IDENTIFICATION</scope>
    <source>
        <strain evidence="9">Brown Norway</strain>
    </source>
</reference>
<dbReference type="AGR" id="RGD:40946148"/>
<evidence type="ECO:0007829" key="15">
    <source>
        <dbReference type="PeptideAtlas" id="A0A8I6AHQ0"/>
    </source>
</evidence>
<dbReference type="AGR" id="RGD:41161363"/>
<evidence type="ECO:0000313" key="10">
    <source>
        <dbReference type="Proteomes" id="UP000002494"/>
    </source>
</evidence>
<dbReference type="RGD" id="41161363">
    <property type="gene designation" value="LOC120093163"/>
</dbReference>
<keyword evidence="6" id="KW-0175">Coiled coil</keyword>
<dbReference type="SUPFAM" id="SSF57903">
    <property type="entry name" value="FYVE/PHD zinc finger"/>
    <property type="match status" value="3"/>
</dbReference>
<name>A0A8I6AHQ0_RAT</name>
<dbReference type="InterPro" id="IPR011011">
    <property type="entry name" value="Znf_FYVE_PHD"/>
</dbReference>
<evidence type="ECO:0000256" key="1">
    <source>
        <dbReference type="ARBA" id="ARBA00004123"/>
    </source>
</evidence>
<dbReference type="RGD" id="40946148">
    <property type="gene designation" value="LOC120093070"/>
</dbReference>
<dbReference type="InterPro" id="IPR001965">
    <property type="entry name" value="Znf_PHD"/>
</dbReference>
<proteinExistence type="evidence at protein level"/>
<keyword evidence="4" id="KW-0862">Zinc</keyword>
<dbReference type="Pfam" id="PF13771">
    <property type="entry name" value="zf-HC5HC2H"/>
    <property type="match status" value="3"/>
</dbReference>
<dbReference type="PROSITE" id="PS51805">
    <property type="entry name" value="EPHD"/>
    <property type="match status" value="3"/>
</dbReference>
<reference evidence="9" key="2">
    <citation type="submission" date="2025-08" db="UniProtKB">
        <authorList>
            <consortium name="Ensembl"/>
        </authorList>
    </citation>
    <scope>IDENTIFICATION</scope>
    <source>
        <strain evidence="9">Brown Norway</strain>
    </source>
</reference>
<dbReference type="Gene3D" id="3.30.40.10">
    <property type="entry name" value="Zinc/RING finger domain, C3HC4 (zinc finger)"/>
    <property type="match status" value="3"/>
</dbReference>
<evidence type="ECO:0000259" key="8">
    <source>
        <dbReference type="PROSITE" id="PS51805"/>
    </source>
</evidence>
<keyword evidence="10" id="KW-1185">Reference proteome</keyword>
<keyword evidence="3" id="KW-0863">Zinc-finger</keyword>
<dbReference type="GO" id="GO:0008270">
    <property type="term" value="F:zinc ion binding"/>
    <property type="evidence" value="ECO:0007669"/>
    <property type="project" value="UniProtKB-KW"/>
</dbReference>
<sequence length="745" mass="83411">MTGISHWRPSSPTGFCQVTEKMEKRTCVLCPEGHDWSVIYFSPSANIAAHENCLLYSSGLVECEAHDPFNIAKNFDVSSVLEKIWNGSTSKCSFCNNEGAIMGCDETSCAKNYHLLCAKEDRAILQVGVKRTYKIFCPEHPPQQEETTERANGLSIKKRRGRKKRRSLGPPAQPKTMKCRRSRRHVTGEALGQRDAAVKAPFLKKCLEAGLLTELFEQIQQKMISIHGRFMDETASESGGSLSPEKMEKRTCALCPEGHEWSVIYFAPSANIAAHENCLLYSSGLVECGPHDPRNPARSFAVKSVKKEIWRGRRLKCSLCNKGGATVGCDLSSCRKSYHYVCAKKDHAIPQVDEDLGTYKIFCPEHPPQQEETTERADSPSVKKTGKKKSLSSGPPTEPKKMKFSSFKRLMKEEPHGHKEHTSWAGEMAQWSRTPLHLQKTQDYEGIEILLFDCGLFGDILRKFQEGDANSDKKMEKWTCALCPEGHDWSVIYFAPSSNIAAHENCLLYSSGLVECGPHDPRNPARSFAVKSVKKEIWRGRRLKCSFCNNKGATVGCDLQSCPKNYHLHCAKEDRAILQVDEDHGTYKLFCQRHVPGGQEPTQLDAAVKASFLKKCLEAGLLTELFEQILQKMISIHGRFMDETASESDYEGIKTLLFDCGLFGDILRKFQEAIKSKACECEERLNQMKQQLELLADLQQNLRSFQECGDLDPSGSTSGSLLPPEDHQCRCQESPEVQAGSGDSL</sequence>
<comment type="subcellular location">
    <subcellularLocation>
        <location evidence="1">Nucleus</location>
    </subcellularLocation>
</comment>
<evidence type="ECO:0000313" key="12">
    <source>
        <dbReference type="RGD" id="402367625"/>
    </source>
</evidence>
<dbReference type="PANTHER" id="PTHR12420">
    <property type="entry name" value="PHD FINGER PROTEIN"/>
    <property type="match status" value="1"/>
</dbReference>
<organism evidence="9 10">
    <name type="scientific">Rattus norvegicus</name>
    <name type="common">Rat</name>
    <dbReference type="NCBI Taxonomy" id="10116"/>
    <lineage>
        <taxon>Eukaryota</taxon>
        <taxon>Metazoa</taxon>
        <taxon>Chordata</taxon>
        <taxon>Craniata</taxon>
        <taxon>Vertebrata</taxon>
        <taxon>Euteleostomi</taxon>
        <taxon>Mammalia</taxon>
        <taxon>Eutheria</taxon>
        <taxon>Euarchontoglires</taxon>
        <taxon>Glires</taxon>
        <taxon>Rodentia</taxon>
        <taxon>Myomorpha</taxon>
        <taxon>Muroidea</taxon>
        <taxon>Muridae</taxon>
        <taxon>Murinae</taxon>
        <taxon>Rattus</taxon>
    </lineage>
</organism>
<feature type="region of interest" description="Disordered" evidence="7">
    <location>
        <begin position="710"/>
        <end position="745"/>
    </location>
</feature>